<name>A0AAN6US47_9PEZI</name>
<dbReference type="Proteomes" id="UP001304895">
    <property type="component" value="Unassembled WGS sequence"/>
</dbReference>
<reference evidence="1" key="2">
    <citation type="submission" date="2023-05" db="EMBL/GenBank/DDBJ databases">
        <authorList>
            <consortium name="Lawrence Berkeley National Laboratory"/>
            <person name="Steindorff A."/>
            <person name="Hensen N."/>
            <person name="Bonometti L."/>
            <person name="Westerberg I."/>
            <person name="Brannstrom I.O."/>
            <person name="Guillou S."/>
            <person name="Cros-Aarteil S."/>
            <person name="Calhoun S."/>
            <person name="Haridas S."/>
            <person name="Kuo A."/>
            <person name="Mondo S."/>
            <person name="Pangilinan J."/>
            <person name="Riley R."/>
            <person name="Labutti K."/>
            <person name="Andreopoulos B."/>
            <person name="Lipzen A."/>
            <person name="Chen C."/>
            <person name="Yanf M."/>
            <person name="Daum C."/>
            <person name="Ng V."/>
            <person name="Clum A."/>
            <person name="Ohm R."/>
            <person name="Martin F."/>
            <person name="Silar P."/>
            <person name="Natvig D."/>
            <person name="Lalanne C."/>
            <person name="Gautier V."/>
            <person name="Ament-Velasquez S.L."/>
            <person name="Kruys A."/>
            <person name="Hutchinson M.I."/>
            <person name="Powell A.J."/>
            <person name="Barry K."/>
            <person name="Miller A.N."/>
            <person name="Grigoriev I.V."/>
            <person name="Debuchy R."/>
            <person name="Gladieux P."/>
            <person name="Thoren M.H."/>
            <person name="Johannesson H."/>
        </authorList>
    </citation>
    <scope>NUCLEOTIDE SEQUENCE</scope>
    <source>
        <strain evidence="1">CBS 123565</strain>
    </source>
</reference>
<reference evidence="1" key="1">
    <citation type="journal article" date="2023" name="Mol. Phylogenet. Evol.">
        <title>Genome-scale phylogeny and comparative genomics of the fungal order Sordariales.</title>
        <authorList>
            <person name="Hensen N."/>
            <person name="Bonometti L."/>
            <person name="Westerberg I."/>
            <person name="Brannstrom I.O."/>
            <person name="Guillou S."/>
            <person name="Cros-Aarteil S."/>
            <person name="Calhoun S."/>
            <person name="Haridas S."/>
            <person name="Kuo A."/>
            <person name="Mondo S."/>
            <person name="Pangilinan J."/>
            <person name="Riley R."/>
            <person name="LaButti K."/>
            <person name="Andreopoulos B."/>
            <person name="Lipzen A."/>
            <person name="Chen C."/>
            <person name="Yan M."/>
            <person name="Daum C."/>
            <person name="Ng V."/>
            <person name="Clum A."/>
            <person name="Steindorff A."/>
            <person name="Ohm R.A."/>
            <person name="Martin F."/>
            <person name="Silar P."/>
            <person name="Natvig D.O."/>
            <person name="Lalanne C."/>
            <person name="Gautier V."/>
            <person name="Ament-Velasquez S.L."/>
            <person name="Kruys A."/>
            <person name="Hutchinson M.I."/>
            <person name="Powell A.J."/>
            <person name="Barry K."/>
            <person name="Miller A.N."/>
            <person name="Grigoriev I.V."/>
            <person name="Debuchy R."/>
            <person name="Gladieux P."/>
            <person name="Hiltunen Thoren M."/>
            <person name="Johannesson H."/>
        </authorList>
    </citation>
    <scope>NUCLEOTIDE SEQUENCE</scope>
    <source>
        <strain evidence="1">CBS 123565</strain>
    </source>
</reference>
<comment type="caution">
    <text evidence="1">The sequence shown here is derived from an EMBL/GenBank/DDBJ whole genome shotgun (WGS) entry which is preliminary data.</text>
</comment>
<gene>
    <name evidence="1" type="ORF">BT67DRAFT_3556</name>
</gene>
<organism evidence="1 2">
    <name type="scientific">Trichocladium antarcticum</name>
    <dbReference type="NCBI Taxonomy" id="1450529"/>
    <lineage>
        <taxon>Eukaryota</taxon>
        <taxon>Fungi</taxon>
        <taxon>Dikarya</taxon>
        <taxon>Ascomycota</taxon>
        <taxon>Pezizomycotina</taxon>
        <taxon>Sordariomycetes</taxon>
        <taxon>Sordariomycetidae</taxon>
        <taxon>Sordariales</taxon>
        <taxon>Chaetomiaceae</taxon>
        <taxon>Trichocladium</taxon>
    </lineage>
</organism>
<sequence>MLPARTWNTLHRAQDTHTTYSVRYTSPGAHPTLPWNGRIRHRPCSAVWVAGMCAMCMGKSTVLRLMWKVVNSVSRPRPSAVAGEWSRYCRSPQSVKPTRVTTWVQIRGVSVAGCAFCLVWFLPLSTRPSSHVHQAWLLARPVQNTSPSPIV</sequence>
<protein>
    <submittedName>
        <fullName evidence="1">Uncharacterized protein</fullName>
    </submittedName>
</protein>
<proteinExistence type="predicted"/>
<dbReference type="AlphaFoldDB" id="A0AAN6US47"/>
<accession>A0AAN6US47</accession>
<dbReference type="EMBL" id="MU853401">
    <property type="protein sequence ID" value="KAK4138207.1"/>
    <property type="molecule type" value="Genomic_DNA"/>
</dbReference>
<evidence type="ECO:0000313" key="1">
    <source>
        <dbReference type="EMBL" id="KAK4138207.1"/>
    </source>
</evidence>
<evidence type="ECO:0000313" key="2">
    <source>
        <dbReference type="Proteomes" id="UP001304895"/>
    </source>
</evidence>
<keyword evidence="2" id="KW-1185">Reference proteome</keyword>